<evidence type="ECO:0000256" key="1">
    <source>
        <dbReference type="SAM" id="SignalP"/>
    </source>
</evidence>
<evidence type="ECO:0000313" key="3">
    <source>
        <dbReference type="Proteomes" id="UP001241110"/>
    </source>
</evidence>
<comment type="caution">
    <text evidence="2">The sequence shown here is derived from an EMBL/GenBank/DDBJ whole genome shotgun (WGS) entry which is preliminary data.</text>
</comment>
<dbReference type="Pfam" id="PF07813">
    <property type="entry name" value="LTXXQ"/>
    <property type="match status" value="1"/>
</dbReference>
<dbReference type="InterPro" id="IPR012899">
    <property type="entry name" value="LTXXQ"/>
</dbReference>
<protein>
    <submittedName>
        <fullName evidence="2">Spy/CpxP family protein refolding chaperone</fullName>
    </submittedName>
</protein>
<gene>
    <name evidence="2" type="ORF">QNI16_16730</name>
</gene>
<dbReference type="Proteomes" id="UP001241110">
    <property type="component" value="Unassembled WGS sequence"/>
</dbReference>
<feature type="chain" id="PRO_5042140467" evidence="1">
    <location>
        <begin position="28"/>
        <end position="284"/>
    </location>
</feature>
<dbReference type="RefSeq" id="WP_313980892.1">
    <property type="nucleotide sequence ID" value="NZ_JASJOS010000007.1"/>
</dbReference>
<sequence length="284" mass="33855">MIFRKQKMRTWIHVLLLMISNITVVLAQDEDTGEDRVQSAKVALITRRLNLTTEQSSPFWAVYDEFDKERKDNIRSLNKLKDRLPIASDDELKAALKQMIEVRQKDVSIEREYLNKFTKVITSRQTADLYKVEFEFQKAIWDRVVKGSGKNGESLESERVAFLTNKMKLTAEQAKQFWPVYNEFEKEKEQSQQLALQARNSIKSGSSEEEIKNVLKQLIELRQKEVDTMRRQVDKFLKILSSRQVAMFYKGEIDFRRKIIREWREQRRERIDNMGGRRQQFRDH</sequence>
<evidence type="ECO:0000313" key="2">
    <source>
        <dbReference type="EMBL" id="MDJ1482151.1"/>
    </source>
</evidence>
<accession>A0AAE3QNW2</accession>
<proteinExistence type="predicted"/>
<dbReference type="GO" id="GO:0042597">
    <property type="term" value="C:periplasmic space"/>
    <property type="evidence" value="ECO:0007669"/>
    <property type="project" value="InterPro"/>
</dbReference>
<reference evidence="2" key="1">
    <citation type="submission" date="2023-05" db="EMBL/GenBank/DDBJ databases">
        <authorList>
            <person name="Zhang X."/>
        </authorList>
    </citation>
    <scope>NUCLEOTIDE SEQUENCE</scope>
    <source>
        <strain evidence="2">YF14B1</strain>
    </source>
</reference>
<name>A0AAE3QNW2_9BACT</name>
<keyword evidence="1" id="KW-0732">Signal</keyword>
<organism evidence="2 3">
    <name type="scientific">Xanthocytophaga flava</name>
    <dbReference type="NCBI Taxonomy" id="3048013"/>
    <lineage>
        <taxon>Bacteria</taxon>
        <taxon>Pseudomonadati</taxon>
        <taxon>Bacteroidota</taxon>
        <taxon>Cytophagia</taxon>
        <taxon>Cytophagales</taxon>
        <taxon>Rhodocytophagaceae</taxon>
        <taxon>Xanthocytophaga</taxon>
    </lineage>
</organism>
<feature type="signal peptide" evidence="1">
    <location>
        <begin position="1"/>
        <end position="27"/>
    </location>
</feature>
<dbReference type="EMBL" id="JASJOS010000007">
    <property type="protein sequence ID" value="MDJ1482151.1"/>
    <property type="molecule type" value="Genomic_DNA"/>
</dbReference>
<dbReference type="AlphaFoldDB" id="A0AAE3QNW2"/>